<feature type="compositionally biased region" description="Low complexity" evidence="1">
    <location>
        <begin position="255"/>
        <end position="284"/>
    </location>
</feature>
<evidence type="ECO:0000256" key="1">
    <source>
        <dbReference type="SAM" id="MobiDB-lite"/>
    </source>
</evidence>
<feature type="region of interest" description="Disordered" evidence="1">
    <location>
        <begin position="251"/>
        <end position="288"/>
    </location>
</feature>
<reference evidence="4" key="1">
    <citation type="journal article" date="2022" name="ISME J.">
        <title>Genetic and phylogenetic analysis of dissimilatory iodate-reducing bacteria identifies potential niches across the world's oceans.</title>
        <authorList>
            <person name="Reyes-Umana V."/>
            <person name="Henning Z."/>
            <person name="Lee K."/>
            <person name="Barnum T.P."/>
            <person name="Coates J.D."/>
        </authorList>
    </citation>
    <scope>NUCLEOTIDE SEQUENCE [LARGE SCALE GENOMIC DNA]</scope>
    <source>
        <strain evidence="4">IR12</strain>
    </source>
</reference>
<dbReference type="EMBL" id="JAEKFT010000003">
    <property type="protein sequence ID" value="MBT0960205.1"/>
    <property type="molecule type" value="Genomic_DNA"/>
</dbReference>
<gene>
    <name evidence="3" type="primary">tssA</name>
    <name evidence="3" type="ORF">I8J34_03370</name>
</gene>
<comment type="caution">
    <text evidence="3">The sequence shown here is derived from an EMBL/GenBank/DDBJ whole genome shotgun (WGS) entry which is preliminary data.</text>
</comment>
<sequence length="364" mass="39362">MDIDALMRPVPGDDAPCGQDMMFSAEFDAIQDARRFDDPSLAQGEWVTQVKEADWPQVIRLCQTLLAERTKDLRVAVWLTEAMASTRGLDGLADGYDLLARLCDTWWDSVHPLPDDDDPSQRIGSVDWLVTRSTRLIQETPITRSAKGRYALQDLASARATASSMERNPGAADEVARKAHLTMAQFEAARKDTPGAYFVSCVAAVERASAAVSAFKRIIDVALGEDAPAFGGVFDALQEFEAICRRYAQEAGHHTGPAPDAPTPAADAPAAANASSAVGAAAPAHGPIRTRDDALRQLNDIAAFFKATEPHSPVAYLAEKAARWGQMSLHEWLRAVVKDDAALLQMEDLLGVPPRDAEAQGTDR</sequence>
<evidence type="ECO:0000313" key="3">
    <source>
        <dbReference type="EMBL" id="MBT0960205.1"/>
    </source>
</evidence>
<dbReference type="Proteomes" id="UP000694660">
    <property type="component" value="Unassembled WGS sequence"/>
</dbReference>
<dbReference type="PANTHER" id="PTHR37951">
    <property type="entry name" value="CYTOPLASMIC PROTEIN-RELATED"/>
    <property type="match status" value="1"/>
</dbReference>
<name>A0A944H7D8_DENI1</name>
<organism evidence="3 4">
    <name type="scientific">Denitromonas iodatirespirans</name>
    <dbReference type="NCBI Taxonomy" id="2795389"/>
    <lineage>
        <taxon>Bacteria</taxon>
        <taxon>Pseudomonadati</taxon>
        <taxon>Pseudomonadota</taxon>
        <taxon>Betaproteobacteria</taxon>
        <taxon>Rhodocyclales</taxon>
        <taxon>Zoogloeaceae</taxon>
        <taxon>Denitromonas</taxon>
    </lineage>
</organism>
<accession>A0A944H7D8</accession>
<dbReference type="AlphaFoldDB" id="A0A944H7D8"/>
<dbReference type="NCBIfam" id="TIGR03363">
    <property type="entry name" value="VI_chp_8"/>
    <property type="match status" value="1"/>
</dbReference>
<protein>
    <submittedName>
        <fullName evidence="3">Type VI secretion system protein TssA</fullName>
    </submittedName>
</protein>
<evidence type="ECO:0000259" key="2">
    <source>
        <dbReference type="Pfam" id="PF06812"/>
    </source>
</evidence>
<dbReference type="InterPro" id="IPR010657">
    <property type="entry name" value="ImpA_N"/>
</dbReference>
<proteinExistence type="predicted"/>
<dbReference type="PANTHER" id="PTHR37951:SF1">
    <property type="entry name" value="TYPE VI SECRETION SYSTEM COMPONENT TSSA1"/>
    <property type="match status" value="1"/>
</dbReference>
<dbReference type="InterPro" id="IPR017740">
    <property type="entry name" value="TssA-like"/>
</dbReference>
<dbReference type="RefSeq" id="WP_214359959.1">
    <property type="nucleotide sequence ID" value="NZ_JAEKFT010000003.1"/>
</dbReference>
<feature type="domain" description="ImpA N-terminal" evidence="2">
    <location>
        <begin position="13"/>
        <end position="130"/>
    </location>
</feature>
<dbReference type="Pfam" id="PF06812">
    <property type="entry name" value="ImpA_N"/>
    <property type="match status" value="1"/>
</dbReference>
<evidence type="ECO:0000313" key="4">
    <source>
        <dbReference type="Proteomes" id="UP000694660"/>
    </source>
</evidence>
<keyword evidence="4" id="KW-1185">Reference proteome</keyword>